<dbReference type="OrthoDB" id="5197824at2"/>
<reference evidence="2 3" key="1">
    <citation type="submission" date="2019-07" db="EMBL/GenBank/DDBJ databases">
        <title>R&amp;d 2014.</title>
        <authorList>
            <person name="Klenk H.-P."/>
        </authorList>
    </citation>
    <scope>NUCLEOTIDE SEQUENCE [LARGE SCALE GENOMIC DNA]</scope>
    <source>
        <strain evidence="2 3">DSM 45764</strain>
    </source>
</reference>
<evidence type="ECO:0000256" key="1">
    <source>
        <dbReference type="SAM" id="SignalP"/>
    </source>
</evidence>
<name>A0A562IU58_9ACTN</name>
<gene>
    <name evidence="2" type="ORF">JD78_03088</name>
</gene>
<keyword evidence="1" id="KW-0732">Signal</keyword>
<keyword evidence="3" id="KW-1185">Reference proteome</keyword>
<feature type="chain" id="PRO_5039288632" evidence="1">
    <location>
        <begin position="31"/>
        <end position="112"/>
    </location>
</feature>
<accession>A0A562IU58</accession>
<dbReference type="Proteomes" id="UP000321490">
    <property type="component" value="Unassembled WGS sequence"/>
</dbReference>
<evidence type="ECO:0000313" key="2">
    <source>
        <dbReference type="EMBL" id="TWH74547.1"/>
    </source>
</evidence>
<dbReference type="EMBL" id="VLKF01000001">
    <property type="protein sequence ID" value="TWH74547.1"/>
    <property type="molecule type" value="Genomic_DNA"/>
</dbReference>
<evidence type="ECO:0000313" key="3">
    <source>
        <dbReference type="Proteomes" id="UP000321490"/>
    </source>
</evidence>
<feature type="signal peptide" evidence="1">
    <location>
        <begin position="1"/>
        <end position="30"/>
    </location>
</feature>
<organism evidence="2 3">
    <name type="scientific">Modestobacter roseus</name>
    <dbReference type="NCBI Taxonomy" id="1181884"/>
    <lineage>
        <taxon>Bacteria</taxon>
        <taxon>Bacillati</taxon>
        <taxon>Actinomycetota</taxon>
        <taxon>Actinomycetes</taxon>
        <taxon>Geodermatophilales</taxon>
        <taxon>Geodermatophilaceae</taxon>
        <taxon>Modestobacter</taxon>
    </lineage>
</organism>
<comment type="caution">
    <text evidence="2">The sequence shown here is derived from an EMBL/GenBank/DDBJ whole genome shotgun (WGS) entry which is preliminary data.</text>
</comment>
<proteinExistence type="predicted"/>
<dbReference type="RefSeq" id="WP_153358565.1">
    <property type="nucleotide sequence ID" value="NZ_JABGDC010000042.1"/>
</dbReference>
<protein>
    <submittedName>
        <fullName evidence="2">Uncharacterized protein</fullName>
    </submittedName>
</protein>
<sequence length="112" mass="10937">MPTQPSHRTRSTAAALAAGALLLAPLTACSFSSENVSCADNRCTVSLSGEGATATLLGTEVAFGGVQDGQATLTVGQTSVSCGEGDSVTAGPLELSCTSVDGDSVELTASLG</sequence>
<dbReference type="AlphaFoldDB" id="A0A562IU58"/>